<name>A0A392WGD0_9FABA</name>
<evidence type="ECO:0000256" key="1">
    <source>
        <dbReference type="SAM" id="MobiDB-lite"/>
    </source>
</evidence>
<keyword evidence="3" id="KW-1185">Reference proteome</keyword>
<dbReference type="AlphaFoldDB" id="A0A392WGD0"/>
<feature type="non-terminal residue" evidence="2">
    <location>
        <position position="1"/>
    </location>
</feature>
<proteinExistence type="predicted"/>
<organism evidence="2 3">
    <name type="scientific">Trifolium medium</name>
    <dbReference type="NCBI Taxonomy" id="97028"/>
    <lineage>
        <taxon>Eukaryota</taxon>
        <taxon>Viridiplantae</taxon>
        <taxon>Streptophyta</taxon>
        <taxon>Embryophyta</taxon>
        <taxon>Tracheophyta</taxon>
        <taxon>Spermatophyta</taxon>
        <taxon>Magnoliopsida</taxon>
        <taxon>eudicotyledons</taxon>
        <taxon>Gunneridae</taxon>
        <taxon>Pentapetalae</taxon>
        <taxon>rosids</taxon>
        <taxon>fabids</taxon>
        <taxon>Fabales</taxon>
        <taxon>Fabaceae</taxon>
        <taxon>Papilionoideae</taxon>
        <taxon>50 kb inversion clade</taxon>
        <taxon>NPAAA clade</taxon>
        <taxon>Hologalegina</taxon>
        <taxon>IRL clade</taxon>
        <taxon>Trifolieae</taxon>
        <taxon>Trifolium</taxon>
    </lineage>
</organism>
<feature type="compositionally biased region" description="Polar residues" evidence="1">
    <location>
        <begin position="7"/>
        <end position="16"/>
    </location>
</feature>
<dbReference type="Proteomes" id="UP000265520">
    <property type="component" value="Unassembled WGS sequence"/>
</dbReference>
<protein>
    <submittedName>
        <fullName evidence="2">Uncharacterized protein</fullName>
    </submittedName>
</protein>
<feature type="non-terminal residue" evidence="2">
    <location>
        <position position="66"/>
    </location>
</feature>
<reference evidence="2 3" key="1">
    <citation type="journal article" date="2018" name="Front. Plant Sci.">
        <title>Red Clover (Trifolium pratense) and Zigzag Clover (T. medium) - A Picture of Genomic Similarities and Differences.</title>
        <authorList>
            <person name="Dluhosova J."/>
            <person name="Istvanek J."/>
            <person name="Nedelnik J."/>
            <person name="Repkova J."/>
        </authorList>
    </citation>
    <scope>NUCLEOTIDE SEQUENCE [LARGE SCALE GENOMIC DNA]</scope>
    <source>
        <strain evidence="3">cv. 10/8</strain>
        <tissue evidence="2">Leaf</tissue>
    </source>
</reference>
<comment type="caution">
    <text evidence="2">The sequence shown here is derived from an EMBL/GenBank/DDBJ whole genome shotgun (WGS) entry which is preliminary data.</text>
</comment>
<accession>A0A392WGD0</accession>
<dbReference type="EMBL" id="LXQA011452483">
    <property type="protein sequence ID" value="MCI97741.1"/>
    <property type="molecule type" value="Genomic_DNA"/>
</dbReference>
<evidence type="ECO:0000313" key="3">
    <source>
        <dbReference type="Proteomes" id="UP000265520"/>
    </source>
</evidence>
<evidence type="ECO:0000313" key="2">
    <source>
        <dbReference type="EMBL" id="MCI97741.1"/>
    </source>
</evidence>
<sequence length="66" mass="6797">TDVAPDASTSLAQGQHTLDVEENAVTCDIEPEKDGSENIAEDVINNEDVVVLKSVGVTQTGKSGVG</sequence>
<feature type="region of interest" description="Disordered" evidence="1">
    <location>
        <begin position="1"/>
        <end position="23"/>
    </location>
</feature>